<evidence type="ECO:0000313" key="3">
    <source>
        <dbReference type="EMBL" id="GID13856.1"/>
    </source>
</evidence>
<dbReference type="GO" id="GO:0016491">
    <property type="term" value="F:oxidoreductase activity"/>
    <property type="evidence" value="ECO:0007669"/>
    <property type="project" value="UniProtKB-KW"/>
</dbReference>
<dbReference type="Gene3D" id="3.20.20.100">
    <property type="entry name" value="NADP-dependent oxidoreductase domain"/>
    <property type="match status" value="1"/>
</dbReference>
<dbReference type="EMBL" id="BOMB01000027">
    <property type="protein sequence ID" value="GID13856.1"/>
    <property type="molecule type" value="Genomic_DNA"/>
</dbReference>
<feature type="domain" description="NADP-dependent oxidoreductase" evidence="2">
    <location>
        <begin position="21"/>
        <end position="331"/>
    </location>
</feature>
<comment type="caution">
    <text evidence="3">The sequence shown here is derived from an EMBL/GenBank/DDBJ whole genome shotgun (WGS) entry which is preliminary data.</text>
</comment>
<dbReference type="AlphaFoldDB" id="A0A8J3J144"/>
<organism evidence="3 4">
    <name type="scientific">Actinocatenispora rupis</name>
    <dbReference type="NCBI Taxonomy" id="519421"/>
    <lineage>
        <taxon>Bacteria</taxon>
        <taxon>Bacillati</taxon>
        <taxon>Actinomycetota</taxon>
        <taxon>Actinomycetes</taxon>
        <taxon>Micromonosporales</taxon>
        <taxon>Micromonosporaceae</taxon>
        <taxon>Actinocatenispora</taxon>
    </lineage>
</organism>
<sequence>MPSTDLPTARLGRTDMHITRVGFGAWAIGGAGWRYGWGGQDDADSAAAVRYAVEHGVNWIDTAAVYGLGHSEEVVGAAIAQYREEERPYVFTKCGLVVDESDRGVEPRRVGAAASIRREVEGSLRRLGVERIDLYQMHWPAESADEPADGTPLAEYWQTLLDLKREGKVRAVGLSNHDAKQLAEAEAIGHVDSLQPPFSAIDRAAAAVEIPWCAEHGTGVIGYSPMQSGLLTGAFSRERVAALPADDWRRTDGDFVGAALDRNLDLARRMGGVAHRRGLTLPAVAVAWTLSWPGVTGAIVGGRRPDQVTGWLPAAELTLDADDLDEIAEAIERSGAGTGPTRPR</sequence>
<dbReference type="RefSeq" id="WP_203661280.1">
    <property type="nucleotide sequence ID" value="NZ_BAAAZM010000014.1"/>
</dbReference>
<name>A0A8J3J144_9ACTN</name>
<dbReference type="PANTHER" id="PTHR43364:SF4">
    <property type="entry name" value="NAD(P)-LINKED OXIDOREDUCTASE SUPERFAMILY PROTEIN"/>
    <property type="match status" value="1"/>
</dbReference>
<dbReference type="Pfam" id="PF00248">
    <property type="entry name" value="Aldo_ket_red"/>
    <property type="match status" value="1"/>
</dbReference>
<evidence type="ECO:0000313" key="4">
    <source>
        <dbReference type="Proteomes" id="UP000612808"/>
    </source>
</evidence>
<evidence type="ECO:0000256" key="1">
    <source>
        <dbReference type="ARBA" id="ARBA00023002"/>
    </source>
</evidence>
<evidence type="ECO:0000259" key="2">
    <source>
        <dbReference type="Pfam" id="PF00248"/>
    </source>
</evidence>
<dbReference type="Proteomes" id="UP000612808">
    <property type="component" value="Unassembled WGS sequence"/>
</dbReference>
<dbReference type="PANTHER" id="PTHR43364">
    <property type="entry name" value="NADH-SPECIFIC METHYLGLYOXAL REDUCTASE-RELATED"/>
    <property type="match status" value="1"/>
</dbReference>
<accession>A0A8J3J144</accession>
<keyword evidence="1" id="KW-0560">Oxidoreductase</keyword>
<dbReference type="CDD" id="cd19102">
    <property type="entry name" value="AKR_unchar"/>
    <property type="match status" value="1"/>
</dbReference>
<protein>
    <submittedName>
        <fullName evidence="3">Aldo/keto reductase</fullName>
    </submittedName>
</protein>
<dbReference type="SUPFAM" id="SSF51430">
    <property type="entry name" value="NAD(P)-linked oxidoreductase"/>
    <property type="match status" value="1"/>
</dbReference>
<gene>
    <name evidence="3" type="ORF">Aru02nite_47450</name>
</gene>
<dbReference type="GO" id="GO:0005829">
    <property type="term" value="C:cytosol"/>
    <property type="evidence" value="ECO:0007669"/>
    <property type="project" value="TreeGrafter"/>
</dbReference>
<dbReference type="InterPro" id="IPR036812">
    <property type="entry name" value="NAD(P)_OxRdtase_dom_sf"/>
</dbReference>
<dbReference type="InterPro" id="IPR023210">
    <property type="entry name" value="NADP_OxRdtase_dom"/>
</dbReference>
<proteinExistence type="predicted"/>
<dbReference type="InterPro" id="IPR050523">
    <property type="entry name" value="AKR_Detox_Biosynth"/>
</dbReference>
<keyword evidence="4" id="KW-1185">Reference proteome</keyword>
<reference evidence="3" key="1">
    <citation type="submission" date="2021-01" db="EMBL/GenBank/DDBJ databases">
        <title>Whole genome shotgun sequence of Actinocatenispora rupis NBRC 107355.</title>
        <authorList>
            <person name="Komaki H."/>
            <person name="Tamura T."/>
        </authorList>
    </citation>
    <scope>NUCLEOTIDE SEQUENCE</scope>
    <source>
        <strain evidence="3">NBRC 107355</strain>
    </source>
</reference>